<dbReference type="Proteomes" id="UP000007879">
    <property type="component" value="Unassembled WGS sequence"/>
</dbReference>
<dbReference type="EnsemblMetazoa" id="Aqu2.1.32545_001">
    <property type="protein sequence ID" value="Aqu2.1.32545_001"/>
    <property type="gene ID" value="Aqu2.1.32545"/>
</dbReference>
<dbReference type="GO" id="GO:0007165">
    <property type="term" value="P:signal transduction"/>
    <property type="evidence" value="ECO:0007669"/>
    <property type="project" value="InterPro"/>
</dbReference>
<dbReference type="SUPFAM" id="SSF50729">
    <property type="entry name" value="PH domain-like"/>
    <property type="match status" value="1"/>
</dbReference>
<reference evidence="3" key="2">
    <citation type="submission" date="2017-05" db="UniProtKB">
        <authorList>
            <consortium name="EnsemblMetazoa"/>
        </authorList>
    </citation>
    <scope>IDENTIFICATION</scope>
</reference>
<feature type="domain" description="Death" evidence="2">
    <location>
        <begin position="161"/>
        <end position="236"/>
    </location>
</feature>
<dbReference type="CDD" id="cd01670">
    <property type="entry name" value="Death"/>
    <property type="match status" value="1"/>
</dbReference>
<reference evidence="4" key="1">
    <citation type="journal article" date="2010" name="Nature">
        <title>The Amphimedon queenslandica genome and the evolution of animal complexity.</title>
        <authorList>
            <person name="Srivastava M."/>
            <person name="Simakov O."/>
            <person name="Chapman J."/>
            <person name="Fahey B."/>
            <person name="Gauthier M.E."/>
            <person name="Mitros T."/>
            <person name="Richards G.S."/>
            <person name="Conaco C."/>
            <person name="Dacre M."/>
            <person name="Hellsten U."/>
            <person name="Larroux C."/>
            <person name="Putnam N.H."/>
            <person name="Stanke M."/>
            <person name="Adamska M."/>
            <person name="Darling A."/>
            <person name="Degnan S.M."/>
            <person name="Oakley T.H."/>
            <person name="Plachetzki D.C."/>
            <person name="Zhai Y."/>
            <person name="Adamski M."/>
            <person name="Calcino A."/>
            <person name="Cummins S.F."/>
            <person name="Goodstein D.M."/>
            <person name="Harris C."/>
            <person name="Jackson D.J."/>
            <person name="Leys S.P."/>
            <person name="Shu S."/>
            <person name="Woodcroft B.J."/>
            <person name="Vervoort M."/>
            <person name="Kosik K.S."/>
            <person name="Manning G."/>
            <person name="Degnan B.M."/>
            <person name="Rokhsar D.S."/>
        </authorList>
    </citation>
    <scope>NUCLEOTIDE SEQUENCE [LARGE SCALE GENOMIC DNA]</scope>
</reference>
<protein>
    <recommendedName>
        <fullName evidence="2">Death domain-containing protein</fullName>
    </recommendedName>
</protein>
<sequence length="553" mass="63209">MASKKGESRVIKDGELQRCQKSRMFFKSYVKEHANLVLYEDSSVVLEFKIDKDGRVKYRYEMESCVGVYLRVEFNEARANWPDDIHDECCFTLVNQLEDKNLYLIAETSKVALQWIWKLSQYVKVPESVKKTITEEFSIRNLIDVYNVLITKPSLLLSNPASWKLLGKKLGLADKTLKKIEEFRDAEEDRLYDCLSKWIKRYDEVDDKGGATCSNLADSLTEMGYEEIAERVFKKFNNSPLNGAKKKKESLMKKDAEEEPVKEPQSQSSGDKQFTLELDNAIKLRNRRSVASFKDQEKAIKKGQNEDQKRKRALTLADQSDKKHDKDKALAIISQKDTILGMVWGAITYKMRDTKNNVISEIARFSDTTISSLVTINNETPHAMTYHQCFVARGRISDRDAINQSTIPGNSQKSYSFEKYSSLSLDGCAAIIVLSVTTCESTKCYFAVAFRNYIRFTKSFSKNKAALLILNDATSIATLLNSQFFGEIMRNKDDSPNFAGCYKGDIYSPSFMLASLDSSQNHNFRNLCFRFAMIDDPHRSRVNLTVQHPELLG</sequence>
<name>A0A1X7UX43_AMPQE</name>
<dbReference type="Pfam" id="PF00531">
    <property type="entry name" value="Death"/>
    <property type="match status" value="1"/>
</dbReference>
<feature type="compositionally biased region" description="Basic and acidic residues" evidence="1">
    <location>
        <begin position="249"/>
        <end position="262"/>
    </location>
</feature>
<dbReference type="InterPro" id="IPR011029">
    <property type="entry name" value="DEATH-like_dom_sf"/>
</dbReference>
<evidence type="ECO:0000259" key="2">
    <source>
        <dbReference type="PROSITE" id="PS50017"/>
    </source>
</evidence>
<proteinExistence type="predicted"/>
<feature type="region of interest" description="Disordered" evidence="1">
    <location>
        <begin position="244"/>
        <end position="274"/>
    </location>
</feature>
<evidence type="ECO:0000313" key="4">
    <source>
        <dbReference type="Proteomes" id="UP000007879"/>
    </source>
</evidence>
<dbReference type="PROSITE" id="PS50017">
    <property type="entry name" value="DEATH_DOMAIN"/>
    <property type="match status" value="1"/>
</dbReference>
<accession>A0A1X7UX43</accession>
<organism evidence="3">
    <name type="scientific">Amphimedon queenslandica</name>
    <name type="common">Sponge</name>
    <dbReference type="NCBI Taxonomy" id="400682"/>
    <lineage>
        <taxon>Eukaryota</taxon>
        <taxon>Metazoa</taxon>
        <taxon>Porifera</taxon>
        <taxon>Demospongiae</taxon>
        <taxon>Heteroscleromorpha</taxon>
        <taxon>Haplosclerida</taxon>
        <taxon>Niphatidae</taxon>
        <taxon>Amphimedon</taxon>
    </lineage>
</organism>
<evidence type="ECO:0000256" key="1">
    <source>
        <dbReference type="SAM" id="MobiDB-lite"/>
    </source>
</evidence>
<dbReference type="InterPro" id="IPR000488">
    <property type="entry name" value="Death_dom"/>
</dbReference>
<dbReference type="SUPFAM" id="SSF47986">
    <property type="entry name" value="DEATH domain"/>
    <property type="match status" value="1"/>
</dbReference>
<dbReference type="AlphaFoldDB" id="A0A1X7UX43"/>
<dbReference type="EnsemblMetazoa" id="XM_019996161.1">
    <property type="protein sequence ID" value="XP_019851720.1"/>
    <property type="gene ID" value="LOC109581762"/>
</dbReference>
<dbReference type="InParanoid" id="A0A1X7UX43"/>
<keyword evidence="4" id="KW-1185">Reference proteome</keyword>
<evidence type="ECO:0000313" key="3">
    <source>
        <dbReference type="EnsemblMetazoa" id="Aqu2.1.32545_001"/>
    </source>
</evidence>
<gene>
    <name evidence="3" type="primary">109581762</name>
</gene>
<dbReference type="KEGG" id="aqu:109581762"/>
<dbReference type="Gene3D" id="1.10.533.10">
    <property type="entry name" value="Death Domain, Fas"/>
    <property type="match status" value="1"/>
</dbReference>